<feature type="transmembrane region" description="Helical" evidence="2">
    <location>
        <begin position="127"/>
        <end position="147"/>
    </location>
</feature>
<keyword evidence="2" id="KW-0812">Transmembrane</keyword>
<keyword evidence="5" id="KW-1185">Reference proteome</keyword>
<keyword evidence="2" id="KW-1133">Transmembrane helix</keyword>
<dbReference type="EMBL" id="JBBPDW010000009">
    <property type="protein sequence ID" value="KAK7549403.1"/>
    <property type="molecule type" value="Genomic_DNA"/>
</dbReference>
<evidence type="ECO:0000256" key="3">
    <source>
        <dbReference type="SAM" id="SignalP"/>
    </source>
</evidence>
<evidence type="ECO:0000256" key="1">
    <source>
        <dbReference type="SAM" id="MobiDB-lite"/>
    </source>
</evidence>
<name>A0ABR1MHD3_9PEZI</name>
<feature type="compositionally biased region" description="Basic and acidic residues" evidence="1">
    <location>
        <begin position="56"/>
        <end position="70"/>
    </location>
</feature>
<sequence length="701" mass="77552">MSFLDCLQSVSLLQLLPCFPTMVAGLAIRESDSAFLLSNNPSTRSETKAVLNNSEPSERPEVPGWPEKPRKLRDTTTALPLQVLSQATVALIPTSFIVLGVCVSLMKGERVLNSNESVIQATRIASTLWPIAFAAVIGPMLKAVALYRAERGAKLGTIELFSQSQTLTSTLKGCYSLRLPSLWTFLLVGIWSLSPVGGQAVLRLLRPEGVPKMSTPTLFYYPHHELSMIWGNNGGSGASYNMVFWEMVYGAALSAANSAVLLANGSSPGFEDAVQRITPSEAINGTRQDMWGNVRIPLLHMLPGYNRSSPHQWVDVVLDEVVAFESLIGVPVRGISTSDAGNMTFNISASYNVLDCSDFTNLTRWFQTNDTQFERHKTRNKTIYYENSSGRTAPNFFMDLLSVDAQEPYGPSKDILVFGGRSGDSNIRSYDEMTFCHVTLTYVDVYVECIRLFVRGQLSCAARKVRQKLDIPSGPETQEMSPFRTWSHNNLYELSFLLVGAHPSQSSPFERYLGDPTNLFPSKGDYDSYPTYSQISSPIFSARLSMLINTFWYITLNTTTFLGTNLGVPSPTDSKFSHWGTTTGDWTTPTPQTYSISKIWMSLYVIATAILSACALITIILQSRTRAPDILSSVSSLTRDSPYFAAVPRGGSGLEGSERARLLKDIWVRILDVQPENQVGKIAFSDNQELVASLKWNRSYE</sequence>
<proteinExistence type="predicted"/>
<reference evidence="4 5" key="1">
    <citation type="submission" date="2024-04" db="EMBL/GenBank/DDBJ databases">
        <title>Phyllosticta paracitricarpa is synonymous to the EU quarantine fungus P. citricarpa based on phylogenomic analyses.</title>
        <authorList>
            <consortium name="Lawrence Berkeley National Laboratory"/>
            <person name="Van Ingen-Buijs V.A."/>
            <person name="Van Westerhoven A.C."/>
            <person name="Haridas S."/>
            <person name="Skiadas P."/>
            <person name="Martin F."/>
            <person name="Groenewald J.Z."/>
            <person name="Crous P.W."/>
            <person name="Seidl M.F."/>
        </authorList>
    </citation>
    <scope>NUCLEOTIDE SEQUENCE [LARGE SCALE GENOMIC DNA]</scope>
    <source>
        <strain evidence="4 5">CBS 122670</strain>
    </source>
</reference>
<organism evidence="4 5">
    <name type="scientific">Phyllosticta citricarpa</name>
    <dbReference type="NCBI Taxonomy" id="55181"/>
    <lineage>
        <taxon>Eukaryota</taxon>
        <taxon>Fungi</taxon>
        <taxon>Dikarya</taxon>
        <taxon>Ascomycota</taxon>
        <taxon>Pezizomycotina</taxon>
        <taxon>Dothideomycetes</taxon>
        <taxon>Dothideomycetes incertae sedis</taxon>
        <taxon>Botryosphaeriales</taxon>
        <taxon>Phyllostictaceae</taxon>
        <taxon>Phyllosticta</taxon>
    </lineage>
</organism>
<accession>A0ABR1MHD3</accession>
<feature type="transmembrane region" description="Helical" evidence="2">
    <location>
        <begin position="83"/>
        <end position="106"/>
    </location>
</feature>
<keyword evidence="3" id="KW-0732">Signal</keyword>
<feature type="compositionally biased region" description="Polar residues" evidence="1">
    <location>
        <begin position="46"/>
        <end position="55"/>
    </location>
</feature>
<feature type="region of interest" description="Disordered" evidence="1">
    <location>
        <begin position="46"/>
        <end position="70"/>
    </location>
</feature>
<keyword evidence="2" id="KW-0472">Membrane</keyword>
<comment type="caution">
    <text evidence="4">The sequence shown here is derived from an EMBL/GenBank/DDBJ whole genome shotgun (WGS) entry which is preliminary data.</text>
</comment>
<evidence type="ECO:0000256" key="2">
    <source>
        <dbReference type="SAM" id="Phobius"/>
    </source>
</evidence>
<feature type="chain" id="PRO_5047285511" evidence="3">
    <location>
        <begin position="26"/>
        <end position="701"/>
    </location>
</feature>
<gene>
    <name evidence="4" type="ORF">IWX46DRAFT_458090</name>
</gene>
<dbReference type="Proteomes" id="UP001365128">
    <property type="component" value="Unassembled WGS sequence"/>
</dbReference>
<evidence type="ECO:0000313" key="5">
    <source>
        <dbReference type="Proteomes" id="UP001365128"/>
    </source>
</evidence>
<feature type="signal peptide" evidence="3">
    <location>
        <begin position="1"/>
        <end position="25"/>
    </location>
</feature>
<evidence type="ECO:0000313" key="4">
    <source>
        <dbReference type="EMBL" id="KAK7549403.1"/>
    </source>
</evidence>
<protein>
    <submittedName>
        <fullName evidence="4">Uncharacterized protein</fullName>
    </submittedName>
</protein>
<feature type="transmembrane region" description="Helical" evidence="2">
    <location>
        <begin position="599"/>
        <end position="621"/>
    </location>
</feature>